<gene>
    <name evidence="3" type="ORF">BU23DRAFT_153923</name>
</gene>
<sequence>MRYVFLDSNANKSLLSHFISLVRAFLSLLAVAEAEDLDYVQLKLLPHKLSLDRGPPASSACETPQATPDKSPSRPNTTANAQPSDALPAMGDWQSHPAGSAPRLITPETADSGGLVANYTTLEDHPSPHEQAASVDTEMSDRGEDTAVVPTASYSISHIPTLPTSENASDTLTTAADSNEPTNTIMDDVAETPLPGSSQAEPYTEFSSASPSQASSNWSLSPVHDSMYAWSASSPPPTRYLRDLRQLDSLYGGSSPRGLKNAGEIIELSDSFLRGDAVNFIESFRHS</sequence>
<keyword evidence="2" id="KW-0732">Signal</keyword>
<proteinExistence type="predicted"/>
<feature type="region of interest" description="Disordered" evidence="1">
    <location>
        <begin position="191"/>
        <end position="218"/>
    </location>
</feature>
<dbReference type="OrthoDB" id="3792217at2759"/>
<evidence type="ECO:0000256" key="2">
    <source>
        <dbReference type="SAM" id="SignalP"/>
    </source>
</evidence>
<accession>A0A6A5VRI5</accession>
<evidence type="ECO:0000313" key="4">
    <source>
        <dbReference type="Proteomes" id="UP000800036"/>
    </source>
</evidence>
<feature type="chain" id="PRO_5025431110" evidence="2">
    <location>
        <begin position="35"/>
        <end position="287"/>
    </location>
</feature>
<name>A0A6A5VRI5_9PLEO</name>
<keyword evidence="4" id="KW-1185">Reference proteome</keyword>
<feature type="signal peptide" evidence="2">
    <location>
        <begin position="1"/>
        <end position="34"/>
    </location>
</feature>
<reference evidence="3" key="1">
    <citation type="journal article" date="2020" name="Stud. Mycol.">
        <title>101 Dothideomycetes genomes: a test case for predicting lifestyles and emergence of pathogens.</title>
        <authorList>
            <person name="Haridas S."/>
            <person name="Albert R."/>
            <person name="Binder M."/>
            <person name="Bloem J."/>
            <person name="Labutti K."/>
            <person name="Salamov A."/>
            <person name="Andreopoulos B."/>
            <person name="Baker S."/>
            <person name="Barry K."/>
            <person name="Bills G."/>
            <person name="Bluhm B."/>
            <person name="Cannon C."/>
            <person name="Castanera R."/>
            <person name="Culley D."/>
            <person name="Daum C."/>
            <person name="Ezra D."/>
            <person name="Gonzalez J."/>
            <person name="Henrissat B."/>
            <person name="Kuo A."/>
            <person name="Liang C."/>
            <person name="Lipzen A."/>
            <person name="Lutzoni F."/>
            <person name="Magnuson J."/>
            <person name="Mondo S."/>
            <person name="Nolan M."/>
            <person name="Ohm R."/>
            <person name="Pangilinan J."/>
            <person name="Park H.-J."/>
            <person name="Ramirez L."/>
            <person name="Alfaro M."/>
            <person name="Sun H."/>
            <person name="Tritt A."/>
            <person name="Yoshinaga Y."/>
            <person name="Zwiers L.-H."/>
            <person name="Turgeon B."/>
            <person name="Goodwin S."/>
            <person name="Spatafora J."/>
            <person name="Crous P."/>
            <person name="Grigoriev I."/>
        </authorList>
    </citation>
    <scope>NUCLEOTIDE SEQUENCE</scope>
    <source>
        <strain evidence="3">CBS 107.79</strain>
    </source>
</reference>
<feature type="compositionally biased region" description="Low complexity" evidence="1">
    <location>
        <begin position="207"/>
        <end position="218"/>
    </location>
</feature>
<feature type="compositionally biased region" description="Polar residues" evidence="1">
    <location>
        <begin position="60"/>
        <end position="83"/>
    </location>
</feature>
<feature type="region of interest" description="Disordered" evidence="1">
    <location>
        <begin position="53"/>
        <end position="141"/>
    </location>
</feature>
<dbReference type="Proteomes" id="UP000800036">
    <property type="component" value="Unassembled WGS sequence"/>
</dbReference>
<evidence type="ECO:0000256" key="1">
    <source>
        <dbReference type="SAM" id="MobiDB-lite"/>
    </source>
</evidence>
<protein>
    <submittedName>
        <fullName evidence="3">Uncharacterized protein</fullName>
    </submittedName>
</protein>
<organism evidence="3 4">
    <name type="scientific">Bimuria novae-zelandiae CBS 107.79</name>
    <dbReference type="NCBI Taxonomy" id="1447943"/>
    <lineage>
        <taxon>Eukaryota</taxon>
        <taxon>Fungi</taxon>
        <taxon>Dikarya</taxon>
        <taxon>Ascomycota</taxon>
        <taxon>Pezizomycotina</taxon>
        <taxon>Dothideomycetes</taxon>
        <taxon>Pleosporomycetidae</taxon>
        <taxon>Pleosporales</taxon>
        <taxon>Massarineae</taxon>
        <taxon>Didymosphaeriaceae</taxon>
        <taxon>Bimuria</taxon>
    </lineage>
</organism>
<dbReference type="AlphaFoldDB" id="A0A6A5VRI5"/>
<dbReference type="EMBL" id="ML976658">
    <property type="protein sequence ID" value="KAF1979398.1"/>
    <property type="molecule type" value="Genomic_DNA"/>
</dbReference>
<evidence type="ECO:0000313" key="3">
    <source>
        <dbReference type="EMBL" id="KAF1979398.1"/>
    </source>
</evidence>